<keyword evidence="8" id="KW-1185">Reference proteome</keyword>
<dbReference type="PANTHER" id="PTHR21277:SF5">
    <property type="entry name" value="TRANSCRIPTIONAL ADAPTER 1"/>
    <property type="match status" value="1"/>
</dbReference>
<dbReference type="PANTHER" id="PTHR21277">
    <property type="entry name" value="TRANSCRIPTIONAL ADAPTER 1"/>
    <property type="match status" value="1"/>
</dbReference>
<evidence type="ECO:0000313" key="8">
    <source>
        <dbReference type="Proteomes" id="UP000235965"/>
    </source>
</evidence>
<dbReference type="GO" id="GO:0000124">
    <property type="term" value="C:SAGA complex"/>
    <property type="evidence" value="ECO:0007669"/>
    <property type="project" value="UniProtKB-ARBA"/>
</dbReference>
<dbReference type="GO" id="GO:0005634">
    <property type="term" value="C:nucleus"/>
    <property type="evidence" value="ECO:0007669"/>
    <property type="project" value="UniProtKB-SubCell"/>
</dbReference>
<gene>
    <name evidence="7" type="ORF">B7P43_G09863</name>
</gene>
<dbReference type="InParanoid" id="A0A2J7PC59"/>
<dbReference type="OrthoDB" id="10254665at2759"/>
<dbReference type="STRING" id="105785.A0A2J7PC59"/>
<dbReference type="CDD" id="cd22934">
    <property type="entry name" value="HFD_TADA1"/>
    <property type="match status" value="1"/>
</dbReference>
<sequence>MSSYDDLNSARKKLEAALGENTKPYFQLMKLWFQLKSTKEEFDAESRKLMTPEQIHLHNEFLLCLFNKCQSLASFPSHSSVTRISSKIPFSPSRSTTNTEKDKGNKRSKVKRRNRSDKGNFEPADIADYISPPNPLPLNANEEPLCYSTQELFLPDVSLIFGRMLLSAWEVGLDGAEEPAAELLVVAVQHFLKNVLTAIFVRKKGYKLREDRFIYAIGSSVPNPWLCNTANIMDDITASFSTKENEEGKMKSPVHKLSLDEIEQRAAYEIACGDVGGSIQYPVTAYQVLEALQVHRNVIPSHTVYSVNIERVINTLHHPASEETE</sequence>
<evidence type="ECO:0000256" key="4">
    <source>
        <dbReference type="ARBA" id="ARBA00023163"/>
    </source>
</evidence>
<comment type="subcellular location">
    <subcellularLocation>
        <location evidence="1">Nucleus</location>
    </subcellularLocation>
</comment>
<dbReference type="FunCoup" id="A0A2J7PC59">
    <property type="interactions" value="1195"/>
</dbReference>
<name>A0A2J7PC59_9NEOP</name>
<evidence type="ECO:0000256" key="2">
    <source>
        <dbReference type="ARBA" id="ARBA00010314"/>
    </source>
</evidence>
<keyword evidence="4" id="KW-0804">Transcription</keyword>
<feature type="region of interest" description="Disordered" evidence="6">
    <location>
        <begin position="86"/>
        <end position="128"/>
    </location>
</feature>
<dbReference type="GO" id="GO:0006357">
    <property type="term" value="P:regulation of transcription by RNA polymerase II"/>
    <property type="evidence" value="ECO:0007669"/>
    <property type="project" value="TreeGrafter"/>
</dbReference>
<proteinExistence type="inferred from homology"/>
<organism evidence="7 8">
    <name type="scientific">Cryptotermes secundus</name>
    <dbReference type="NCBI Taxonomy" id="105785"/>
    <lineage>
        <taxon>Eukaryota</taxon>
        <taxon>Metazoa</taxon>
        <taxon>Ecdysozoa</taxon>
        <taxon>Arthropoda</taxon>
        <taxon>Hexapoda</taxon>
        <taxon>Insecta</taxon>
        <taxon>Pterygota</taxon>
        <taxon>Neoptera</taxon>
        <taxon>Polyneoptera</taxon>
        <taxon>Dictyoptera</taxon>
        <taxon>Blattodea</taxon>
        <taxon>Blattoidea</taxon>
        <taxon>Termitoidae</taxon>
        <taxon>Kalotermitidae</taxon>
        <taxon>Cryptotermitinae</taxon>
        <taxon>Cryptotermes</taxon>
    </lineage>
</organism>
<evidence type="ECO:0000256" key="6">
    <source>
        <dbReference type="SAM" id="MobiDB-lite"/>
    </source>
</evidence>
<accession>A0A2J7PC59</accession>
<dbReference type="InterPro" id="IPR024738">
    <property type="entry name" value="Hfi1/Tada1"/>
</dbReference>
<dbReference type="Pfam" id="PF12767">
    <property type="entry name" value="SAGA-Tad1"/>
    <property type="match status" value="2"/>
</dbReference>
<evidence type="ECO:0000256" key="1">
    <source>
        <dbReference type="ARBA" id="ARBA00004123"/>
    </source>
</evidence>
<dbReference type="EMBL" id="NEVH01027067">
    <property type="protein sequence ID" value="PNF13916.1"/>
    <property type="molecule type" value="Genomic_DNA"/>
</dbReference>
<feature type="compositionally biased region" description="Basic residues" evidence="6">
    <location>
        <begin position="106"/>
        <end position="115"/>
    </location>
</feature>
<dbReference type="EMBL" id="NEVH01027067">
    <property type="protein sequence ID" value="PNF13915.1"/>
    <property type="molecule type" value="Genomic_DNA"/>
</dbReference>
<keyword evidence="3" id="KW-0805">Transcription regulation</keyword>
<protein>
    <submittedName>
        <fullName evidence="7">Transcriptional adapter 1</fullName>
    </submittedName>
</protein>
<evidence type="ECO:0000256" key="5">
    <source>
        <dbReference type="ARBA" id="ARBA00023242"/>
    </source>
</evidence>
<dbReference type="AlphaFoldDB" id="A0A2J7PC59"/>
<reference evidence="7 8" key="1">
    <citation type="submission" date="2017-12" db="EMBL/GenBank/DDBJ databases">
        <title>Hemimetabolous genomes reveal molecular basis of termite eusociality.</title>
        <authorList>
            <person name="Harrison M.C."/>
            <person name="Jongepier E."/>
            <person name="Robertson H.M."/>
            <person name="Arning N."/>
            <person name="Bitard-Feildel T."/>
            <person name="Chao H."/>
            <person name="Childers C.P."/>
            <person name="Dinh H."/>
            <person name="Doddapaneni H."/>
            <person name="Dugan S."/>
            <person name="Gowin J."/>
            <person name="Greiner C."/>
            <person name="Han Y."/>
            <person name="Hu H."/>
            <person name="Hughes D.S.T."/>
            <person name="Huylmans A.-K."/>
            <person name="Kemena C."/>
            <person name="Kremer L.P.M."/>
            <person name="Lee S.L."/>
            <person name="Lopez-Ezquerra A."/>
            <person name="Mallet L."/>
            <person name="Monroy-Kuhn J.M."/>
            <person name="Moser A."/>
            <person name="Murali S.C."/>
            <person name="Muzny D.M."/>
            <person name="Otani S."/>
            <person name="Piulachs M.-D."/>
            <person name="Poelchau M."/>
            <person name="Qu J."/>
            <person name="Schaub F."/>
            <person name="Wada-Katsumata A."/>
            <person name="Worley K.C."/>
            <person name="Xie Q."/>
            <person name="Ylla G."/>
            <person name="Poulsen M."/>
            <person name="Gibbs R.A."/>
            <person name="Schal C."/>
            <person name="Richards S."/>
            <person name="Belles X."/>
            <person name="Korb J."/>
            <person name="Bornberg-Bauer E."/>
        </authorList>
    </citation>
    <scope>NUCLEOTIDE SEQUENCE [LARGE SCALE GENOMIC DNA]</scope>
    <source>
        <tissue evidence="7">Whole body</tissue>
    </source>
</reference>
<keyword evidence="5" id="KW-0539">Nucleus</keyword>
<dbReference type="GO" id="GO:0003713">
    <property type="term" value="F:transcription coactivator activity"/>
    <property type="evidence" value="ECO:0007669"/>
    <property type="project" value="TreeGrafter"/>
</dbReference>
<evidence type="ECO:0000313" key="7">
    <source>
        <dbReference type="EMBL" id="PNF13916.1"/>
    </source>
</evidence>
<dbReference type="Proteomes" id="UP000235965">
    <property type="component" value="Unassembled WGS sequence"/>
</dbReference>
<comment type="similarity">
    <text evidence="2">Belongs to the TADA1 family.</text>
</comment>
<evidence type="ECO:0000256" key="3">
    <source>
        <dbReference type="ARBA" id="ARBA00023015"/>
    </source>
</evidence>
<comment type="caution">
    <text evidence="7">The sequence shown here is derived from an EMBL/GenBank/DDBJ whole genome shotgun (WGS) entry which is preliminary data.</text>
</comment>